<keyword evidence="2" id="KW-1185">Reference proteome</keyword>
<evidence type="ECO:0000313" key="2">
    <source>
        <dbReference type="Proteomes" id="UP001500575"/>
    </source>
</evidence>
<dbReference type="RefSeq" id="WP_344305645.1">
    <property type="nucleotide sequence ID" value="NZ_BAAAQQ010000014.1"/>
</dbReference>
<dbReference type="EMBL" id="BAAAQQ010000014">
    <property type="protein sequence ID" value="GAA2134071.1"/>
    <property type="molecule type" value="Genomic_DNA"/>
</dbReference>
<name>A0ABN2YYK7_9ACTN</name>
<accession>A0ABN2YYK7</accession>
<dbReference type="Proteomes" id="UP001500575">
    <property type="component" value="Unassembled WGS sequence"/>
</dbReference>
<reference evidence="1 2" key="1">
    <citation type="journal article" date="2019" name="Int. J. Syst. Evol. Microbiol.">
        <title>The Global Catalogue of Microorganisms (GCM) 10K type strain sequencing project: providing services to taxonomists for standard genome sequencing and annotation.</title>
        <authorList>
            <consortium name="The Broad Institute Genomics Platform"/>
            <consortium name="The Broad Institute Genome Sequencing Center for Infectious Disease"/>
            <person name="Wu L."/>
            <person name="Ma J."/>
        </authorList>
    </citation>
    <scope>NUCLEOTIDE SEQUENCE [LARGE SCALE GENOMIC DNA]</scope>
    <source>
        <strain evidence="1 2">JCM 16021</strain>
    </source>
</reference>
<dbReference type="SUPFAM" id="SSF52540">
    <property type="entry name" value="P-loop containing nucleoside triphosphate hydrolases"/>
    <property type="match status" value="1"/>
</dbReference>
<organism evidence="1 2">
    <name type="scientific">Nocardioides bigeumensis</name>
    <dbReference type="NCBI Taxonomy" id="433657"/>
    <lineage>
        <taxon>Bacteria</taxon>
        <taxon>Bacillati</taxon>
        <taxon>Actinomycetota</taxon>
        <taxon>Actinomycetes</taxon>
        <taxon>Propionibacteriales</taxon>
        <taxon>Nocardioidaceae</taxon>
        <taxon>Nocardioides</taxon>
    </lineage>
</organism>
<evidence type="ECO:0008006" key="3">
    <source>
        <dbReference type="Google" id="ProtNLM"/>
    </source>
</evidence>
<protein>
    <recommendedName>
        <fullName evidence="3">Sulfotransferase family protein</fullName>
    </recommendedName>
</protein>
<comment type="caution">
    <text evidence="1">The sequence shown here is derived from an EMBL/GenBank/DDBJ whole genome shotgun (WGS) entry which is preliminary data.</text>
</comment>
<evidence type="ECO:0000313" key="1">
    <source>
        <dbReference type="EMBL" id="GAA2134071.1"/>
    </source>
</evidence>
<proteinExistence type="predicted"/>
<dbReference type="InterPro" id="IPR027417">
    <property type="entry name" value="P-loop_NTPase"/>
</dbReference>
<gene>
    <name evidence="1" type="ORF">GCM10009843_40160</name>
</gene>
<sequence length="368" mass="40809">MSDGRRISFVVGSGRSGTSTMSGTLQALGMHVPQPEVAGNATNPKGFGEPKWAVEFHERLLNRVRVQTGDARPSAWFDTGRPAMREIFRNELYEWLEEQFAAAEAGDEAAGELPTSELVVKDPRLVWFIGMWRGAAIRCRATPSYITMLRPVTEVVGSKQKYYAAGSRPGSQNEISRTAGWVNVMLHTEVATRDSERAFVRYADLLDDWTVPVFELGERLQYDAVLRASAQDLRKVHSFIDPSLRRVHLTWDDLHVPARLREIAQATWSALDRLADKDGDTPELRATLDQLREDYTDYYTEAELLTQSTAASARLEGIVAERDRLAGLGGAGGADATGSRIPHSLRAMVPAGARRAVKQRLEARKTDG</sequence>
<dbReference type="Gene3D" id="3.40.50.300">
    <property type="entry name" value="P-loop containing nucleotide triphosphate hydrolases"/>
    <property type="match status" value="1"/>
</dbReference>